<accession>A0A3M7SBF8</accession>
<keyword evidence="1" id="KW-0418">Kinase</keyword>
<reference evidence="1 2" key="1">
    <citation type="journal article" date="2018" name="Sci. Rep.">
        <title>Genomic signatures of local adaptation to the degree of environmental predictability in rotifers.</title>
        <authorList>
            <person name="Franch-Gras L."/>
            <person name="Hahn C."/>
            <person name="Garcia-Roger E.M."/>
            <person name="Carmona M.J."/>
            <person name="Serra M."/>
            <person name="Gomez A."/>
        </authorList>
    </citation>
    <scope>NUCLEOTIDE SEQUENCE [LARGE SCALE GENOMIC DNA]</scope>
    <source>
        <strain evidence="1">HYR1</strain>
    </source>
</reference>
<keyword evidence="1" id="KW-0808">Transferase</keyword>
<sequence>MLHYVAFTELSLSRLKFEIKFKRSKYKFNCLTYHRSIILMDVMQEVLVPRFTVDSNRKPNIVRYLVKKRLKRFIDNRQSLFERVYPVKLR</sequence>
<dbReference type="EMBL" id="REGN01001706">
    <property type="protein sequence ID" value="RNA33059.1"/>
    <property type="molecule type" value="Genomic_DNA"/>
</dbReference>
<name>A0A3M7SBF8_BRAPC</name>
<protein>
    <submittedName>
        <fullName evidence="1">Adenylate kinase 9-like</fullName>
    </submittedName>
</protein>
<organism evidence="1 2">
    <name type="scientific">Brachionus plicatilis</name>
    <name type="common">Marine rotifer</name>
    <name type="synonym">Brachionus muelleri</name>
    <dbReference type="NCBI Taxonomy" id="10195"/>
    <lineage>
        <taxon>Eukaryota</taxon>
        <taxon>Metazoa</taxon>
        <taxon>Spiralia</taxon>
        <taxon>Gnathifera</taxon>
        <taxon>Rotifera</taxon>
        <taxon>Eurotatoria</taxon>
        <taxon>Monogononta</taxon>
        <taxon>Pseudotrocha</taxon>
        <taxon>Ploima</taxon>
        <taxon>Brachionidae</taxon>
        <taxon>Brachionus</taxon>
    </lineage>
</organism>
<evidence type="ECO:0000313" key="1">
    <source>
        <dbReference type="EMBL" id="RNA33059.1"/>
    </source>
</evidence>
<feature type="non-terminal residue" evidence="1">
    <location>
        <position position="90"/>
    </location>
</feature>
<keyword evidence="2" id="KW-1185">Reference proteome</keyword>
<proteinExistence type="predicted"/>
<gene>
    <name evidence="1" type="ORF">BpHYR1_001874</name>
</gene>
<dbReference type="GO" id="GO:0016301">
    <property type="term" value="F:kinase activity"/>
    <property type="evidence" value="ECO:0007669"/>
    <property type="project" value="UniProtKB-KW"/>
</dbReference>
<dbReference type="AlphaFoldDB" id="A0A3M7SBF8"/>
<dbReference type="Proteomes" id="UP000276133">
    <property type="component" value="Unassembled WGS sequence"/>
</dbReference>
<evidence type="ECO:0000313" key="2">
    <source>
        <dbReference type="Proteomes" id="UP000276133"/>
    </source>
</evidence>
<comment type="caution">
    <text evidence="1">The sequence shown here is derived from an EMBL/GenBank/DDBJ whole genome shotgun (WGS) entry which is preliminary data.</text>
</comment>